<dbReference type="SMART" id="SM00228">
    <property type="entry name" value="PDZ"/>
    <property type="match status" value="2"/>
</dbReference>
<evidence type="ECO:0000256" key="9">
    <source>
        <dbReference type="ARBA" id="ARBA00023049"/>
    </source>
</evidence>
<feature type="domain" description="PDZ" evidence="12">
    <location>
        <begin position="209"/>
        <end position="262"/>
    </location>
</feature>
<dbReference type="InterPro" id="IPR036034">
    <property type="entry name" value="PDZ_sf"/>
</dbReference>
<keyword evidence="6 11" id="KW-0378">Hydrolase</keyword>
<feature type="transmembrane region" description="Helical" evidence="11">
    <location>
        <begin position="102"/>
        <end position="124"/>
    </location>
</feature>
<reference evidence="14" key="2">
    <citation type="submission" date="2019-07" db="EMBL/GenBank/DDBJ databases">
        <authorList>
            <person name="Whitman W."/>
            <person name="Huntemann M."/>
            <person name="Clum A."/>
            <person name="Pillay M."/>
            <person name="Palaniappan K."/>
            <person name="Varghese N."/>
            <person name="Mikhailova N."/>
            <person name="Stamatis D."/>
            <person name="Reddy T."/>
            <person name="Daum C."/>
            <person name="Shapiro N."/>
            <person name="Ivanova N."/>
            <person name="Kyrpides N."/>
            <person name="Woyke T."/>
        </authorList>
    </citation>
    <scope>NUCLEOTIDE SEQUENCE</scope>
    <source>
        <strain evidence="14">CGMCC 1.10685</strain>
    </source>
</reference>
<evidence type="ECO:0000259" key="12">
    <source>
        <dbReference type="PROSITE" id="PS50106"/>
    </source>
</evidence>
<comment type="cofactor">
    <cofactor evidence="1 11">
        <name>Zn(2+)</name>
        <dbReference type="ChEBI" id="CHEBI:29105"/>
    </cofactor>
</comment>
<dbReference type="InterPro" id="IPR041489">
    <property type="entry name" value="PDZ_6"/>
</dbReference>
<evidence type="ECO:0000256" key="10">
    <source>
        <dbReference type="ARBA" id="ARBA00023136"/>
    </source>
</evidence>
<dbReference type="InterPro" id="IPR004387">
    <property type="entry name" value="Pept_M50_Zn"/>
</dbReference>
<evidence type="ECO:0000256" key="4">
    <source>
        <dbReference type="ARBA" id="ARBA00022670"/>
    </source>
</evidence>
<dbReference type="PANTHER" id="PTHR42837">
    <property type="entry name" value="REGULATOR OF SIGMA-E PROTEASE RSEP"/>
    <property type="match status" value="1"/>
</dbReference>
<dbReference type="GO" id="GO:0006508">
    <property type="term" value="P:proteolysis"/>
    <property type="evidence" value="ECO:0007669"/>
    <property type="project" value="UniProtKB-KW"/>
</dbReference>
<feature type="transmembrane region" description="Helical" evidence="11">
    <location>
        <begin position="428"/>
        <end position="446"/>
    </location>
</feature>
<dbReference type="CDD" id="cd06163">
    <property type="entry name" value="S2P-M50_PDZ_RseP-like"/>
    <property type="match status" value="1"/>
</dbReference>
<comment type="similarity">
    <text evidence="3 11">Belongs to the peptidase M50B family.</text>
</comment>
<dbReference type="Proteomes" id="UP000315112">
    <property type="component" value="Unassembled WGS sequence"/>
</dbReference>
<dbReference type="EC" id="3.4.24.-" evidence="11"/>
<evidence type="ECO:0000313" key="15">
    <source>
        <dbReference type="Proteomes" id="UP000315112"/>
    </source>
</evidence>
<organism evidence="14 15">
    <name type="scientific">Pseudoduganella flava</name>
    <dbReference type="NCBI Taxonomy" id="871742"/>
    <lineage>
        <taxon>Bacteria</taxon>
        <taxon>Pseudomonadati</taxon>
        <taxon>Pseudomonadota</taxon>
        <taxon>Betaproteobacteria</taxon>
        <taxon>Burkholderiales</taxon>
        <taxon>Oxalobacteraceae</taxon>
        <taxon>Telluria group</taxon>
        <taxon>Pseudoduganella</taxon>
    </lineage>
</organism>
<keyword evidence="10 11" id="KW-0472">Membrane</keyword>
<evidence type="ECO:0000256" key="8">
    <source>
        <dbReference type="ARBA" id="ARBA00022989"/>
    </source>
</evidence>
<dbReference type="EMBL" id="CP046904">
    <property type="protein sequence ID" value="QGZ38334.1"/>
    <property type="molecule type" value="Genomic_DNA"/>
</dbReference>
<dbReference type="EMBL" id="VLKW01000002">
    <property type="protein sequence ID" value="TWI50126.1"/>
    <property type="molecule type" value="Genomic_DNA"/>
</dbReference>
<dbReference type="SUPFAM" id="SSF50156">
    <property type="entry name" value="PDZ domain-like"/>
    <property type="match status" value="2"/>
</dbReference>
<evidence type="ECO:0000256" key="3">
    <source>
        <dbReference type="ARBA" id="ARBA00007931"/>
    </source>
</evidence>
<reference evidence="13 16" key="3">
    <citation type="submission" date="2019-12" db="EMBL/GenBank/DDBJ databases">
        <title>Draft Genome Sequences of Six Type Strains of the Genus Massilia.</title>
        <authorList>
            <person name="Miess H."/>
            <person name="Frediansyah A."/>
            <person name="Goeker M."/>
            <person name="Gross H."/>
        </authorList>
    </citation>
    <scope>NUCLEOTIDE SEQUENCE [LARGE SCALE GENOMIC DNA]</scope>
    <source>
        <strain evidence="13 16">DSM 26639</strain>
    </source>
</reference>
<dbReference type="RefSeq" id="WP_145873759.1">
    <property type="nucleotide sequence ID" value="NZ_CP046904.1"/>
</dbReference>
<dbReference type="GO" id="GO:0046872">
    <property type="term" value="F:metal ion binding"/>
    <property type="evidence" value="ECO:0007669"/>
    <property type="project" value="UniProtKB-KW"/>
</dbReference>
<evidence type="ECO:0000313" key="13">
    <source>
        <dbReference type="EMBL" id="QGZ38334.1"/>
    </source>
</evidence>
<dbReference type="InterPro" id="IPR001478">
    <property type="entry name" value="PDZ"/>
</dbReference>
<accession>A0A562Q1D2</accession>
<dbReference type="InterPro" id="IPR008915">
    <property type="entry name" value="Peptidase_M50"/>
</dbReference>
<gene>
    <name evidence="13" type="primary">rseP</name>
    <name evidence="13" type="ORF">GO485_04220</name>
    <name evidence="14" type="ORF">IP92_01355</name>
</gene>
<keyword evidence="8 11" id="KW-1133">Transmembrane helix</keyword>
<keyword evidence="5 11" id="KW-0812">Transmembrane</keyword>
<evidence type="ECO:0000256" key="7">
    <source>
        <dbReference type="ARBA" id="ARBA00022833"/>
    </source>
</evidence>
<dbReference type="NCBIfam" id="TIGR00054">
    <property type="entry name" value="RIP metalloprotease RseP"/>
    <property type="match status" value="1"/>
</dbReference>
<keyword evidence="7 11" id="KW-0862">Zinc</keyword>
<dbReference type="Pfam" id="PF02163">
    <property type="entry name" value="Peptidase_M50"/>
    <property type="match status" value="1"/>
</dbReference>
<dbReference type="GO" id="GO:0016020">
    <property type="term" value="C:membrane"/>
    <property type="evidence" value="ECO:0007669"/>
    <property type="project" value="UniProtKB-SubCell"/>
</dbReference>
<dbReference type="Pfam" id="PF17820">
    <property type="entry name" value="PDZ_6"/>
    <property type="match status" value="2"/>
</dbReference>
<keyword evidence="4 14" id="KW-0645">Protease</keyword>
<keyword evidence="9 11" id="KW-0482">Metalloprotease</keyword>
<evidence type="ECO:0000313" key="14">
    <source>
        <dbReference type="EMBL" id="TWI50126.1"/>
    </source>
</evidence>
<proteinExistence type="inferred from homology"/>
<protein>
    <recommendedName>
        <fullName evidence="11">Zinc metalloprotease</fullName>
        <ecNumber evidence="11">3.4.24.-</ecNumber>
    </recommendedName>
</protein>
<keyword evidence="16" id="KW-1185">Reference proteome</keyword>
<feature type="transmembrane region" description="Helical" evidence="11">
    <location>
        <begin position="381"/>
        <end position="403"/>
    </location>
</feature>
<dbReference type="Proteomes" id="UP000437862">
    <property type="component" value="Chromosome"/>
</dbReference>
<evidence type="ECO:0000313" key="16">
    <source>
        <dbReference type="Proteomes" id="UP000437862"/>
    </source>
</evidence>
<dbReference type="OrthoDB" id="9782003at2"/>
<evidence type="ECO:0000256" key="5">
    <source>
        <dbReference type="ARBA" id="ARBA00022692"/>
    </source>
</evidence>
<evidence type="ECO:0000256" key="2">
    <source>
        <dbReference type="ARBA" id="ARBA00004141"/>
    </source>
</evidence>
<keyword evidence="11" id="KW-0479">Metal-binding</keyword>
<dbReference type="PROSITE" id="PS50106">
    <property type="entry name" value="PDZ"/>
    <property type="match status" value="1"/>
</dbReference>
<dbReference type="GO" id="GO:0004222">
    <property type="term" value="F:metalloendopeptidase activity"/>
    <property type="evidence" value="ECO:0007669"/>
    <property type="project" value="InterPro"/>
</dbReference>
<sequence>MNNLLQTLAAFLLALGTLVVFHELGHYLVARWCGVKVLRFSVGMGRVVWSRRIGPDQTEWAISALPLGGYVKMLDAREQDVSQLPDADLKREFTRQSVYKRIAIVAAGPIANFLLAIVLFAGLFMHGIEEPSARIAEPAAGTPAALAGLDRGDVVVAVNGTRVAAWSDLRWQLIQAAVEAKDGQGARIDVDRPERGRHAITIPAQALREVELDDDVPGALGIGVWLPAPVLGKVDPAGAGARAGLRTGDQVVAIDGAPVEDIGAFTAAIRQAAGRTLQLDVRRDGALLRLAVVPEGAAGKDGVTVGKIRTELLGRPDMIVVTDAPFAAVVKAVRKVWDTSVLTVKMIGRMIVGEVSWKNVTGPITIADYAGQSSRIGLASYLSFIAVVSISLGVMNLLPIPVLDGGHLLYYSLEVLTGRPVPERFGEIAQRLGVGLLVTLMALAVFNDVARLM</sequence>
<comment type="subcellular location">
    <subcellularLocation>
        <location evidence="2">Membrane</location>
        <topology evidence="2">Multi-pass membrane protein</topology>
    </subcellularLocation>
</comment>
<reference evidence="14 15" key="1">
    <citation type="journal article" date="2015" name="Stand. Genomic Sci.">
        <title>Genomic Encyclopedia of Bacterial and Archaeal Type Strains, Phase III: the genomes of soil and plant-associated and newly described type strains.</title>
        <authorList>
            <person name="Whitman W.B."/>
            <person name="Woyke T."/>
            <person name="Klenk H.P."/>
            <person name="Zhou Y."/>
            <person name="Lilburn T.G."/>
            <person name="Beck B.J."/>
            <person name="De Vos P."/>
            <person name="Vandamme P."/>
            <person name="Eisen J.A."/>
            <person name="Garrity G."/>
            <person name="Hugenholtz P."/>
            <person name="Kyrpides N.C."/>
        </authorList>
    </citation>
    <scope>NUCLEOTIDE SEQUENCE [LARGE SCALE GENOMIC DNA]</scope>
    <source>
        <strain evidence="14 15">CGMCC 1.10685</strain>
    </source>
</reference>
<name>A0A562Q1D2_9BURK</name>
<evidence type="ECO:0000256" key="6">
    <source>
        <dbReference type="ARBA" id="ARBA00022801"/>
    </source>
</evidence>
<evidence type="ECO:0000256" key="1">
    <source>
        <dbReference type="ARBA" id="ARBA00001947"/>
    </source>
</evidence>
<dbReference type="AlphaFoldDB" id="A0A562Q1D2"/>
<evidence type="ECO:0000256" key="11">
    <source>
        <dbReference type="RuleBase" id="RU362031"/>
    </source>
</evidence>
<dbReference type="Gene3D" id="2.30.42.10">
    <property type="match status" value="2"/>
</dbReference>
<dbReference type="PANTHER" id="PTHR42837:SF2">
    <property type="entry name" value="MEMBRANE METALLOPROTEASE ARASP2, CHLOROPLASTIC-RELATED"/>
    <property type="match status" value="1"/>
</dbReference>